<feature type="transmembrane region" description="Helical" evidence="6">
    <location>
        <begin position="120"/>
        <end position="147"/>
    </location>
</feature>
<sequence>MKMKDAIWPVIGGLAVIVSCWLLYREVRGLSLEDIWSSFTAISAGQWTGSILSAALAYVMLAYYDRLALRHVGRRISMPFVAATSFTTYALSHNIGASVFSGAVVRYRAYSSKGLRGSEIALLIAFCSFTFGLGVLIVTAASLLINPSIVQRYFDVPQIVPVAVALAIVAALTLYVYGSLRGLPPRHIGKFQLQYPKRDVVLRQLVAAPLEIVAAAAIIYFALPAAGNPGFVTVLAIFVISFSLALISHAPGGLGVLEVTFLAGLSDMAETDVLAALLVFRILYLLVPFAFAILMVLVFEQGAMRRRGAETRSPTRSEV</sequence>
<feature type="transmembrane region" description="Helical" evidence="6">
    <location>
        <begin position="76"/>
        <end position="100"/>
    </location>
</feature>
<keyword evidence="8" id="KW-1185">Reference proteome</keyword>
<proteinExistence type="predicted"/>
<feature type="transmembrane region" description="Helical" evidence="6">
    <location>
        <begin position="44"/>
        <end position="64"/>
    </location>
</feature>
<feature type="transmembrane region" description="Helical" evidence="6">
    <location>
        <begin position="230"/>
        <end position="254"/>
    </location>
</feature>
<comment type="subcellular location">
    <subcellularLocation>
        <location evidence="1">Cell membrane</location>
        <topology evidence="1">Multi-pass membrane protein</topology>
    </subcellularLocation>
</comment>
<evidence type="ECO:0008006" key="9">
    <source>
        <dbReference type="Google" id="ProtNLM"/>
    </source>
</evidence>
<evidence type="ECO:0000256" key="4">
    <source>
        <dbReference type="ARBA" id="ARBA00022989"/>
    </source>
</evidence>
<evidence type="ECO:0000313" key="8">
    <source>
        <dbReference type="Proteomes" id="UP000198793"/>
    </source>
</evidence>
<dbReference type="Proteomes" id="UP000198793">
    <property type="component" value="Unassembled WGS sequence"/>
</dbReference>
<keyword evidence="5 6" id="KW-0472">Membrane</keyword>
<organism evidence="7 8">
    <name type="scientific">Aureimonas jatrophae</name>
    <dbReference type="NCBI Taxonomy" id="1166073"/>
    <lineage>
        <taxon>Bacteria</taxon>
        <taxon>Pseudomonadati</taxon>
        <taxon>Pseudomonadota</taxon>
        <taxon>Alphaproteobacteria</taxon>
        <taxon>Hyphomicrobiales</taxon>
        <taxon>Aurantimonadaceae</taxon>
        <taxon>Aureimonas</taxon>
    </lineage>
</organism>
<feature type="transmembrane region" description="Helical" evidence="6">
    <location>
        <begin position="200"/>
        <end position="223"/>
    </location>
</feature>
<gene>
    <name evidence="7" type="ORF">SAMN05192530_10365</name>
</gene>
<protein>
    <recommendedName>
        <fullName evidence="9">Lysylphosphatidylglycerol synthase TM region</fullName>
    </recommendedName>
</protein>
<evidence type="ECO:0000256" key="2">
    <source>
        <dbReference type="ARBA" id="ARBA00022475"/>
    </source>
</evidence>
<accession>A0A1H0GCU5</accession>
<evidence type="ECO:0000313" key="7">
    <source>
        <dbReference type="EMBL" id="SDO04683.1"/>
    </source>
</evidence>
<feature type="transmembrane region" description="Helical" evidence="6">
    <location>
        <begin position="159"/>
        <end position="180"/>
    </location>
</feature>
<dbReference type="EMBL" id="FNIT01000003">
    <property type="protein sequence ID" value="SDO04683.1"/>
    <property type="molecule type" value="Genomic_DNA"/>
</dbReference>
<feature type="transmembrane region" description="Helical" evidence="6">
    <location>
        <begin position="274"/>
        <end position="299"/>
    </location>
</feature>
<dbReference type="RefSeq" id="WP_090671620.1">
    <property type="nucleotide sequence ID" value="NZ_FNIT01000003.1"/>
</dbReference>
<keyword evidence="4 6" id="KW-1133">Transmembrane helix</keyword>
<keyword evidence="3 6" id="KW-0812">Transmembrane</keyword>
<dbReference type="AlphaFoldDB" id="A0A1H0GCU5"/>
<dbReference type="GO" id="GO:0005886">
    <property type="term" value="C:plasma membrane"/>
    <property type="evidence" value="ECO:0007669"/>
    <property type="project" value="UniProtKB-SubCell"/>
</dbReference>
<dbReference type="OrthoDB" id="145485at2"/>
<dbReference type="PANTHER" id="PTHR39087:SF2">
    <property type="entry name" value="UPF0104 MEMBRANE PROTEIN MJ1595"/>
    <property type="match status" value="1"/>
</dbReference>
<evidence type="ECO:0000256" key="1">
    <source>
        <dbReference type="ARBA" id="ARBA00004651"/>
    </source>
</evidence>
<feature type="transmembrane region" description="Helical" evidence="6">
    <location>
        <begin position="7"/>
        <end position="24"/>
    </location>
</feature>
<evidence type="ECO:0000256" key="6">
    <source>
        <dbReference type="SAM" id="Phobius"/>
    </source>
</evidence>
<evidence type="ECO:0000256" key="3">
    <source>
        <dbReference type="ARBA" id="ARBA00022692"/>
    </source>
</evidence>
<reference evidence="7 8" key="1">
    <citation type="submission" date="2016-10" db="EMBL/GenBank/DDBJ databases">
        <authorList>
            <person name="de Groot N.N."/>
        </authorList>
    </citation>
    <scope>NUCLEOTIDE SEQUENCE [LARGE SCALE GENOMIC DNA]</scope>
    <source>
        <strain evidence="8">L7-484,KACC 16230,DSM 25025</strain>
    </source>
</reference>
<name>A0A1H0GCU5_9HYPH</name>
<evidence type="ECO:0000256" key="5">
    <source>
        <dbReference type="ARBA" id="ARBA00023136"/>
    </source>
</evidence>
<keyword evidence="2" id="KW-1003">Cell membrane</keyword>
<dbReference type="PROSITE" id="PS51257">
    <property type="entry name" value="PROKAR_LIPOPROTEIN"/>
    <property type="match status" value="1"/>
</dbReference>
<dbReference type="InterPro" id="IPR022791">
    <property type="entry name" value="L-PG_synthase/AglD"/>
</dbReference>
<dbReference type="PANTHER" id="PTHR39087">
    <property type="entry name" value="UPF0104 MEMBRANE PROTEIN MJ1595"/>
    <property type="match status" value="1"/>
</dbReference>
<dbReference type="Pfam" id="PF03706">
    <property type="entry name" value="LPG_synthase_TM"/>
    <property type="match status" value="1"/>
</dbReference>
<dbReference type="STRING" id="1166073.SAMN05192530_10365"/>